<dbReference type="PANTHER" id="PTHR32176">
    <property type="entry name" value="XYLOSE ISOMERASE"/>
    <property type="match status" value="1"/>
</dbReference>
<dbReference type="GO" id="GO:0004620">
    <property type="term" value="F:phospholipase activity"/>
    <property type="evidence" value="ECO:0007669"/>
    <property type="project" value="TreeGrafter"/>
</dbReference>
<dbReference type="InterPro" id="IPR002641">
    <property type="entry name" value="PNPLA_dom"/>
</dbReference>
<proteinExistence type="inferred from homology"/>
<dbReference type="EC" id="3.1.1.-" evidence="5"/>
<sequence>MEKLDGEEARLADYFDVIAGTSTGGLVTAMLTTPNDQNRPLSPFPHQAADLVKSLTGPKYDGKYLHNLIKEKLGDKRLHHTLTNVVIPTFDIKCFHLTIFSTYQTLLALGEARRDQVSHGNKNPFLVLSLGTGTAKPVEKYGAEEAAKWGVLGWLSSDNSTPLVDMFMQASSDIVDVHISTVFQALQYPGDNYLRIQDDTLTGELYSVDIATEQNLENLVKVGEELLKKPASRVNLVTGVLEKACINATNEEALIKYVH</sequence>
<dbReference type="SUPFAM" id="SSF52151">
    <property type="entry name" value="FabD/lysophospholipase-like"/>
    <property type="match status" value="1"/>
</dbReference>
<reference evidence="7" key="1">
    <citation type="submission" date="2022-02" db="EMBL/GenBank/DDBJ databases">
        <authorList>
            <person name="Henning P.M."/>
            <person name="McCubbin A.G."/>
            <person name="Shore J.S."/>
        </authorList>
    </citation>
    <scope>NUCLEOTIDE SEQUENCE</scope>
    <source>
        <strain evidence="7">F60SS</strain>
        <tissue evidence="7">Leaves</tissue>
    </source>
</reference>
<comment type="caution">
    <text evidence="7">The sequence shown here is derived from an EMBL/GenBank/DDBJ whole genome shotgun (WGS) entry which is preliminary data.</text>
</comment>
<dbReference type="Gene3D" id="3.40.1090.10">
    <property type="entry name" value="Cytosolic phospholipase A2 catalytic domain"/>
    <property type="match status" value="2"/>
</dbReference>
<comment type="domain">
    <text evidence="5">The nitrogen atoms of the two glycine residues in the GGXR motif define the oxyanion hole, and stabilize the oxyanion that forms during the nucleophilic attack by the catalytic serine during substrate cleavage.</text>
</comment>
<keyword evidence="2 5" id="KW-0442">Lipid degradation</keyword>
<evidence type="ECO:0000256" key="2">
    <source>
        <dbReference type="ARBA" id="ARBA00022963"/>
    </source>
</evidence>
<dbReference type="PROSITE" id="PS51635">
    <property type="entry name" value="PNPLA"/>
    <property type="match status" value="1"/>
</dbReference>
<comment type="function">
    <text evidence="5">Lipolytic acyl hydrolase (LAH).</text>
</comment>
<evidence type="ECO:0000256" key="3">
    <source>
        <dbReference type="ARBA" id="ARBA00023098"/>
    </source>
</evidence>
<reference evidence="7" key="2">
    <citation type="journal article" date="2023" name="Plants (Basel)">
        <title>Annotation of the Turnera subulata (Passifloraceae) Draft Genome Reveals the S-Locus Evolved after the Divergence of Turneroideae from Passifloroideae in a Stepwise Manner.</title>
        <authorList>
            <person name="Henning P.M."/>
            <person name="Roalson E.H."/>
            <person name="Mir W."/>
            <person name="McCubbin A.G."/>
            <person name="Shore J.S."/>
        </authorList>
    </citation>
    <scope>NUCLEOTIDE SEQUENCE</scope>
    <source>
        <strain evidence="7">F60SS</strain>
    </source>
</reference>
<organism evidence="7 8">
    <name type="scientific">Turnera subulata</name>
    <dbReference type="NCBI Taxonomy" id="218843"/>
    <lineage>
        <taxon>Eukaryota</taxon>
        <taxon>Viridiplantae</taxon>
        <taxon>Streptophyta</taxon>
        <taxon>Embryophyta</taxon>
        <taxon>Tracheophyta</taxon>
        <taxon>Spermatophyta</taxon>
        <taxon>Magnoliopsida</taxon>
        <taxon>eudicotyledons</taxon>
        <taxon>Gunneridae</taxon>
        <taxon>Pentapetalae</taxon>
        <taxon>rosids</taxon>
        <taxon>fabids</taxon>
        <taxon>Malpighiales</taxon>
        <taxon>Passifloraceae</taxon>
        <taxon>Turnera</taxon>
    </lineage>
</organism>
<dbReference type="PANTHER" id="PTHR32176:SF110">
    <property type="entry name" value="PATATIN"/>
    <property type="match status" value="1"/>
</dbReference>
<comment type="caution">
    <text evidence="4">Lacks conserved residue(s) required for the propagation of feature annotation.</text>
</comment>
<keyword evidence="3 5" id="KW-0443">Lipid metabolism</keyword>
<feature type="short sequence motif" description="GXSXG" evidence="4">
    <location>
        <begin position="20"/>
        <end position="24"/>
    </location>
</feature>
<evidence type="ECO:0000313" key="7">
    <source>
        <dbReference type="EMBL" id="KAJ4842542.1"/>
    </source>
</evidence>
<accession>A0A9Q0G5G4</accession>
<comment type="similarity">
    <text evidence="1 5">Belongs to the patatin family.</text>
</comment>
<dbReference type="EMBL" id="JAKUCV010002467">
    <property type="protein sequence ID" value="KAJ4842542.1"/>
    <property type="molecule type" value="Genomic_DNA"/>
</dbReference>
<name>A0A9Q0G5G4_9ROSI</name>
<keyword evidence="5" id="KW-0378">Hydrolase</keyword>
<dbReference type="AlphaFoldDB" id="A0A9Q0G5G4"/>
<protein>
    <recommendedName>
        <fullName evidence="5">Patatin</fullName>
        <ecNumber evidence="5">3.1.1.-</ecNumber>
    </recommendedName>
</protein>
<dbReference type="GO" id="GO:0047372">
    <property type="term" value="F:monoacylglycerol lipase activity"/>
    <property type="evidence" value="ECO:0007669"/>
    <property type="project" value="TreeGrafter"/>
</dbReference>
<dbReference type="Proteomes" id="UP001141552">
    <property type="component" value="Unassembled WGS sequence"/>
</dbReference>
<feature type="domain" description="PNPLA" evidence="6">
    <location>
        <begin position="1"/>
        <end position="165"/>
    </location>
</feature>
<evidence type="ECO:0000256" key="4">
    <source>
        <dbReference type="PROSITE-ProRule" id="PRU01161"/>
    </source>
</evidence>
<gene>
    <name evidence="7" type="ORF">Tsubulata_020826</name>
</gene>
<keyword evidence="8" id="KW-1185">Reference proteome</keyword>
<dbReference type="InterPro" id="IPR016035">
    <property type="entry name" value="Acyl_Trfase/lysoPLipase"/>
</dbReference>
<evidence type="ECO:0000256" key="1">
    <source>
        <dbReference type="ARBA" id="ARBA00010240"/>
    </source>
</evidence>
<evidence type="ECO:0000256" key="5">
    <source>
        <dbReference type="RuleBase" id="RU361262"/>
    </source>
</evidence>
<dbReference type="OrthoDB" id="1658288at2759"/>
<dbReference type="GO" id="GO:0016042">
    <property type="term" value="P:lipid catabolic process"/>
    <property type="evidence" value="ECO:0007669"/>
    <property type="project" value="UniProtKB-KW"/>
</dbReference>
<evidence type="ECO:0000259" key="6">
    <source>
        <dbReference type="PROSITE" id="PS51635"/>
    </source>
</evidence>
<feature type="non-terminal residue" evidence="7">
    <location>
        <position position="259"/>
    </location>
</feature>
<evidence type="ECO:0000313" key="8">
    <source>
        <dbReference type="Proteomes" id="UP001141552"/>
    </source>
</evidence>
<dbReference type="Pfam" id="PF01734">
    <property type="entry name" value="Patatin"/>
    <property type="match status" value="1"/>
</dbReference>